<reference evidence="1 2" key="1">
    <citation type="submission" date="2018-03" db="EMBL/GenBank/DDBJ databases">
        <title>Genomic Encyclopedia of Type Strains, Phase III (KMG-III): the genomes of soil and plant-associated and newly described type strains.</title>
        <authorList>
            <person name="Whitman W."/>
        </authorList>
    </citation>
    <scope>NUCLEOTIDE SEQUENCE [LARGE SCALE GENOMIC DNA]</scope>
    <source>
        <strain evidence="1 2">CGMCC 4.7097</strain>
    </source>
</reference>
<accession>A0A2P8I1Z9</accession>
<dbReference type="EMBL" id="PYAX01000013">
    <property type="protein sequence ID" value="PSL52489.1"/>
    <property type="molecule type" value="Genomic_DNA"/>
</dbReference>
<sequence>MSRVHLFYKEPPSIAHPNGWRSSPHCMEDRTAAERLRDATNLLSGRSATARRTWHFVDCPGDDCGVQR</sequence>
<gene>
    <name evidence="1" type="ORF">B0I31_113162</name>
</gene>
<evidence type="ECO:0000313" key="2">
    <source>
        <dbReference type="Proteomes" id="UP000241118"/>
    </source>
</evidence>
<name>A0A2P8I1Z9_SACCR</name>
<dbReference type="RefSeq" id="WP_106619021.1">
    <property type="nucleotide sequence ID" value="NZ_PYAX01000013.1"/>
</dbReference>
<keyword evidence="2" id="KW-1185">Reference proteome</keyword>
<dbReference type="OrthoDB" id="3698725at2"/>
<organism evidence="1 2">
    <name type="scientific">Saccharothrix carnea</name>
    <dbReference type="NCBI Taxonomy" id="1280637"/>
    <lineage>
        <taxon>Bacteria</taxon>
        <taxon>Bacillati</taxon>
        <taxon>Actinomycetota</taxon>
        <taxon>Actinomycetes</taxon>
        <taxon>Pseudonocardiales</taxon>
        <taxon>Pseudonocardiaceae</taxon>
        <taxon>Saccharothrix</taxon>
    </lineage>
</organism>
<dbReference type="Proteomes" id="UP000241118">
    <property type="component" value="Unassembled WGS sequence"/>
</dbReference>
<comment type="caution">
    <text evidence="1">The sequence shown here is derived from an EMBL/GenBank/DDBJ whole genome shotgun (WGS) entry which is preliminary data.</text>
</comment>
<dbReference type="AlphaFoldDB" id="A0A2P8I1Z9"/>
<protein>
    <submittedName>
        <fullName evidence="1">Uncharacterized protein</fullName>
    </submittedName>
</protein>
<proteinExistence type="predicted"/>
<evidence type="ECO:0000313" key="1">
    <source>
        <dbReference type="EMBL" id="PSL52489.1"/>
    </source>
</evidence>